<feature type="coiled-coil region" evidence="5">
    <location>
        <begin position="27"/>
        <end position="64"/>
    </location>
</feature>
<evidence type="ECO:0000256" key="1">
    <source>
        <dbReference type="ARBA" id="ARBA00022723"/>
    </source>
</evidence>
<feature type="domain" description="C3H1-type" evidence="7">
    <location>
        <begin position="410"/>
        <end position="438"/>
    </location>
</feature>
<comment type="caution">
    <text evidence="8">The sequence shown here is derived from an EMBL/GenBank/DDBJ whole genome shotgun (WGS) entry which is preliminary data.</text>
</comment>
<accession>A0ABR4D8X2</accession>
<dbReference type="InterPro" id="IPR000571">
    <property type="entry name" value="Znf_CCCH"/>
</dbReference>
<feature type="region of interest" description="Disordered" evidence="6">
    <location>
        <begin position="273"/>
        <end position="303"/>
    </location>
</feature>
<dbReference type="InterPro" id="IPR036855">
    <property type="entry name" value="Znf_CCCH_sf"/>
</dbReference>
<feature type="zinc finger region" description="C3H1-type" evidence="4">
    <location>
        <begin position="304"/>
        <end position="331"/>
    </location>
</feature>
<dbReference type="Proteomes" id="UP001600064">
    <property type="component" value="Unassembled WGS sequence"/>
</dbReference>
<protein>
    <recommendedName>
        <fullName evidence="7">C3H1-type domain-containing protein</fullName>
    </recommendedName>
</protein>
<dbReference type="InterPro" id="IPR057683">
    <property type="entry name" value="DUF7923"/>
</dbReference>
<feature type="region of interest" description="Disordered" evidence="6">
    <location>
        <begin position="326"/>
        <end position="367"/>
    </location>
</feature>
<evidence type="ECO:0000256" key="4">
    <source>
        <dbReference type="PROSITE-ProRule" id="PRU00723"/>
    </source>
</evidence>
<keyword evidence="9" id="KW-1185">Reference proteome</keyword>
<proteinExistence type="predicted"/>
<evidence type="ECO:0000256" key="5">
    <source>
        <dbReference type="SAM" id="Coils"/>
    </source>
</evidence>
<dbReference type="PANTHER" id="PTHR37543">
    <property type="entry name" value="CCCH ZINC FINGER DNA BINDING PROTEIN (AFU_ORTHOLOGUE AFUA_5G12760)"/>
    <property type="match status" value="1"/>
</dbReference>
<name>A0ABR4D8X2_9PEZI</name>
<evidence type="ECO:0000256" key="6">
    <source>
        <dbReference type="SAM" id="MobiDB-lite"/>
    </source>
</evidence>
<dbReference type="InterPro" id="IPR057654">
    <property type="entry name" value="Znf-CCCH_tandem"/>
</dbReference>
<dbReference type="PROSITE" id="PS50103">
    <property type="entry name" value="ZF_C3H1"/>
    <property type="match status" value="2"/>
</dbReference>
<gene>
    <name evidence="8" type="ORF">VTJ83DRAFT_6064</name>
</gene>
<feature type="compositionally biased region" description="Low complexity" evidence="6">
    <location>
        <begin position="518"/>
        <end position="528"/>
    </location>
</feature>
<evidence type="ECO:0000256" key="2">
    <source>
        <dbReference type="ARBA" id="ARBA00022771"/>
    </source>
</evidence>
<dbReference type="PANTHER" id="PTHR37543:SF1">
    <property type="entry name" value="CCCH ZINC FINGER DNA BINDING PROTEIN (AFU_ORTHOLOGUE AFUA_5G12760)"/>
    <property type="match status" value="1"/>
</dbReference>
<keyword evidence="3 4" id="KW-0862">Zinc</keyword>
<dbReference type="GeneID" id="98127378"/>
<dbReference type="Gene3D" id="4.10.1000.10">
    <property type="entry name" value="Zinc finger, CCCH-type"/>
    <property type="match status" value="1"/>
</dbReference>
<feature type="compositionally biased region" description="Low complexity" evidence="6">
    <location>
        <begin position="276"/>
        <end position="287"/>
    </location>
</feature>
<dbReference type="Pfam" id="PF25540">
    <property type="entry name" value="DUF7923"/>
    <property type="match status" value="1"/>
</dbReference>
<evidence type="ECO:0000256" key="3">
    <source>
        <dbReference type="ARBA" id="ARBA00022833"/>
    </source>
</evidence>
<evidence type="ECO:0000313" key="8">
    <source>
        <dbReference type="EMBL" id="KAL2266712.1"/>
    </source>
</evidence>
<keyword evidence="1 4" id="KW-0479">Metal-binding</keyword>
<feature type="compositionally biased region" description="Basic and acidic residues" evidence="6">
    <location>
        <begin position="288"/>
        <end position="303"/>
    </location>
</feature>
<feature type="domain" description="C3H1-type" evidence="7">
    <location>
        <begin position="304"/>
        <end position="331"/>
    </location>
</feature>
<keyword evidence="2 4" id="KW-0863">Zinc-finger</keyword>
<sequence>MLTDQEIERANAQLAQFRTDDELSRILDQYAVLIESYKRLKSDYEEEREAREKYKRMARDQERNPFVLVLVDGDGYVFKDSLLGKRTDGGSEAAQLLNDEVKASLRRRGLEHCQVMIRIYANVHGLSKALSKMGVVSTESRSMAPFIASFNRSYGLTEFIDAGQLKENADFKLRALLRLYAENSQCKHIYFAACHDVGYISELTPYTGHSSRFTLVDAPGVRFHDEFRKLGMGIEEFRNVFRDTPIDTALPYRNAGGVNGVNGVYGGASTEKPTLSAAKTAASASSSGRKEDEKKGEKKDARKDDKKAPCVFYAMGKCRYNTECRMSHASPPSDANSDAGHSTGWVPSGSPPGTPTTPGASVDAPGPLANLPRKVNVPRGYVPVNCDDHRLDCYLEPVTTAVETRLRKRIEQKKLCNAYHLANFCGSGDRCEFDHEPLEADLLAALERLARAHPCPRRGACRVEGCTHGHICQNLKCRYHGGKEYCRIPPAAHSEIYATARYAPSTDKHGKPVGTKTSDSGVSSSMSSSYGAALYGYD</sequence>
<keyword evidence="5" id="KW-0175">Coiled coil</keyword>
<dbReference type="Pfam" id="PF25543">
    <property type="entry name" value="zf-CCCH_tandem"/>
    <property type="match status" value="1"/>
</dbReference>
<feature type="zinc finger region" description="C3H1-type" evidence="4">
    <location>
        <begin position="410"/>
        <end position="438"/>
    </location>
</feature>
<dbReference type="SMART" id="SM00356">
    <property type="entry name" value="ZnF_C3H1"/>
    <property type="match status" value="2"/>
</dbReference>
<dbReference type="EMBL" id="JAZGUE010000005">
    <property type="protein sequence ID" value="KAL2266712.1"/>
    <property type="molecule type" value="Genomic_DNA"/>
</dbReference>
<reference evidence="8 9" key="1">
    <citation type="journal article" date="2024" name="Commun. Biol.">
        <title>Comparative genomic analysis of thermophilic fungi reveals convergent evolutionary adaptations and gene losses.</title>
        <authorList>
            <person name="Steindorff A.S."/>
            <person name="Aguilar-Pontes M.V."/>
            <person name="Robinson A.J."/>
            <person name="Andreopoulos B."/>
            <person name="LaButti K."/>
            <person name="Kuo A."/>
            <person name="Mondo S."/>
            <person name="Riley R."/>
            <person name="Otillar R."/>
            <person name="Haridas S."/>
            <person name="Lipzen A."/>
            <person name="Grimwood J."/>
            <person name="Schmutz J."/>
            <person name="Clum A."/>
            <person name="Reid I.D."/>
            <person name="Moisan M.C."/>
            <person name="Butler G."/>
            <person name="Nguyen T.T.M."/>
            <person name="Dewar K."/>
            <person name="Conant G."/>
            <person name="Drula E."/>
            <person name="Henrissat B."/>
            <person name="Hansel C."/>
            <person name="Singer S."/>
            <person name="Hutchinson M.I."/>
            <person name="de Vries R.P."/>
            <person name="Natvig D.O."/>
            <person name="Powell A.J."/>
            <person name="Tsang A."/>
            <person name="Grigoriev I.V."/>
        </authorList>
    </citation>
    <scope>NUCLEOTIDE SEQUENCE [LARGE SCALE GENOMIC DNA]</scope>
    <source>
        <strain evidence="8 9">ATCC 22073</strain>
    </source>
</reference>
<dbReference type="RefSeq" id="XP_070865439.1">
    <property type="nucleotide sequence ID" value="XM_071012734.1"/>
</dbReference>
<dbReference type="Pfam" id="PF25542">
    <property type="entry name" value="zf-CCCH_12"/>
    <property type="match status" value="1"/>
</dbReference>
<evidence type="ECO:0000259" key="7">
    <source>
        <dbReference type="PROSITE" id="PS50103"/>
    </source>
</evidence>
<feature type="region of interest" description="Disordered" evidence="6">
    <location>
        <begin position="504"/>
        <end position="528"/>
    </location>
</feature>
<evidence type="ECO:0000313" key="9">
    <source>
        <dbReference type="Proteomes" id="UP001600064"/>
    </source>
</evidence>
<organism evidence="8 9">
    <name type="scientific">Remersonia thermophila</name>
    <dbReference type="NCBI Taxonomy" id="72144"/>
    <lineage>
        <taxon>Eukaryota</taxon>
        <taxon>Fungi</taxon>
        <taxon>Dikarya</taxon>
        <taxon>Ascomycota</taxon>
        <taxon>Pezizomycotina</taxon>
        <taxon>Sordariomycetes</taxon>
        <taxon>Sordariomycetidae</taxon>
        <taxon>Sordariales</taxon>
        <taxon>Sordariales incertae sedis</taxon>
        <taxon>Remersonia</taxon>
    </lineage>
</organism>
<dbReference type="SUPFAM" id="SSF90229">
    <property type="entry name" value="CCCH zinc finger"/>
    <property type="match status" value="1"/>
</dbReference>